<evidence type="ECO:0000256" key="7">
    <source>
        <dbReference type="ARBA" id="ARBA00022989"/>
    </source>
</evidence>
<evidence type="ECO:0000256" key="1">
    <source>
        <dbReference type="ARBA" id="ARBA00001971"/>
    </source>
</evidence>
<proteinExistence type="inferred from homology"/>
<dbReference type="PRINTS" id="PR00385">
    <property type="entry name" value="P450"/>
</dbReference>
<keyword evidence="10 13" id="KW-0503">Monooxygenase</keyword>
<comment type="subcellular location">
    <subcellularLocation>
        <location evidence="2">Membrane</location>
        <topology evidence="2">Single-pass membrane protein</topology>
    </subcellularLocation>
</comment>
<dbReference type="GO" id="GO:0016712">
    <property type="term" value="F:oxidoreductase activity, acting on paired donors, with incorporation or reduction of molecular oxygen, reduced flavin or flavoprotein as one donor, and incorporation of one atom of oxygen"/>
    <property type="evidence" value="ECO:0007669"/>
    <property type="project" value="UniProtKB-EC"/>
</dbReference>
<evidence type="ECO:0000256" key="8">
    <source>
        <dbReference type="ARBA" id="ARBA00023002"/>
    </source>
</evidence>
<keyword evidence="11" id="KW-0472">Membrane</keyword>
<keyword evidence="7" id="KW-1133">Transmembrane helix</keyword>
<gene>
    <name evidence="14" type="ORF">AAHA92_13327</name>
</gene>
<dbReference type="EMBL" id="JBEAFC010000006">
    <property type="protein sequence ID" value="KAL1552544.1"/>
    <property type="molecule type" value="Genomic_DNA"/>
</dbReference>
<evidence type="ECO:0000256" key="5">
    <source>
        <dbReference type="ARBA" id="ARBA00022692"/>
    </source>
</evidence>
<keyword evidence="5" id="KW-0812">Transmembrane</keyword>
<dbReference type="Gene3D" id="1.10.630.10">
    <property type="entry name" value="Cytochrome P450"/>
    <property type="match status" value="1"/>
</dbReference>
<evidence type="ECO:0000313" key="15">
    <source>
        <dbReference type="Proteomes" id="UP001567538"/>
    </source>
</evidence>
<evidence type="ECO:0000256" key="13">
    <source>
        <dbReference type="RuleBase" id="RU000461"/>
    </source>
</evidence>
<evidence type="ECO:0000256" key="4">
    <source>
        <dbReference type="ARBA" id="ARBA00022617"/>
    </source>
</evidence>
<evidence type="ECO:0000256" key="11">
    <source>
        <dbReference type="ARBA" id="ARBA00023136"/>
    </source>
</evidence>
<dbReference type="PANTHER" id="PTHR47950:SF4">
    <property type="entry name" value="GERANIOL 8-HYDROXYLASE-LIKE"/>
    <property type="match status" value="1"/>
</dbReference>
<keyword evidence="15" id="KW-1185">Reference proteome</keyword>
<dbReference type="Proteomes" id="UP001567538">
    <property type="component" value="Unassembled WGS sequence"/>
</dbReference>
<dbReference type="Pfam" id="PF00067">
    <property type="entry name" value="p450"/>
    <property type="match status" value="1"/>
</dbReference>
<protein>
    <submittedName>
        <fullName evidence="14">Unspecific monooxygenase</fullName>
        <ecNumber evidence="14">1.14.14.1</ecNumber>
    </submittedName>
</protein>
<evidence type="ECO:0000256" key="3">
    <source>
        <dbReference type="ARBA" id="ARBA00010617"/>
    </source>
</evidence>
<reference evidence="14 15" key="1">
    <citation type="submission" date="2024-06" db="EMBL/GenBank/DDBJ databases">
        <title>A chromosome level genome sequence of Diviner's sage (Salvia divinorum).</title>
        <authorList>
            <person name="Ford S.A."/>
            <person name="Ro D.-K."/>
            <person name="Ness R.W."/>
            <person name="Phillips M.A."/>
        </authorList>
    </citation>
    <scope>NUCLEOTIDE SEQUENCE [LARGE SCALE GENOMIC DNA]</scope>
    <source>
        <strain evidence="14">SAF-2024a</strain>
        <tissue evidence="14">Leaf</tissue>
    </source>
</reference>
<evidence type="ECO:0000256" key="2">
    <source>
        <dbReference type="ARBA" id="ARBA00004167"/>
    </source>
</evidence>
<keyword evidence="9 12" id="KW-0408">Iron</keyword>
<dbReference type="InterPro" id="IPR002401">
    <property type="entry name" value="Cyt_P450_E_grp-I"/>
</dbReference>
<feature type="binding site" description="axial binding residue" evidence="12">
    <location>
        <position position="441"/>
    </location>
    <ligand>
        <name>heme</name>
        <dbReference type="ChEBI" id="CHEBI:30413"/>
    </ligand>
    <ligandPart>
        <name>Fe</name>
        <dbReference type="ChEBI" id="CHEBI:18248"/>
    </ligandPart>
</feature>
<organism evidence="14 15">
    <name type="scientific">Salvia divinorum</name>
    <name type="common">Maria pastora</name>
    <name type="synonym">Diviner's sage</name>
    <dbReference type="NCBI Taxonomy" id="28513"/>
    <lineage>
        <taxon>Eukaryota</taxon>
        <taxon>Viridiplantae</taxon>
        <taxon>Streptophyta</taxon>
        <taxon>Embryophyta</taxon>
        <taxon>Tracheophyta</taxon>
        <taxon>Spermatophyta</taxon>
        <taxon>Magnoliopsida</taxon>
        <taxon>eudicotyledons</taxon>
        <taxon>Gunneridae</taxon>
        <taxon>Pentapetalae</taxon>
        <taxon>asterids</taxon>
        <taxon>lamiids</taxon>
        <taxon>Lamiales</taxon>
        <taxon>Lamiaceae</taxon>
        <taxon>Nepetoideae</taxon>
        <taxon>Mentheae</taxon>
        <taxon>Salviinae</taxon>
        <taxon>Salvia</taxon>
        <taxon>Salvia subgen. Calosphace</taxon>
    </lineage>
</organism>
<dbReference type="GO" id="GO:0046872">
    <property type="term" value="F:metal ion binding"/>
    <property type="evidence" value="ECO:0007669"/>
    <property type="project" value="UniProtKB-KW"/>
</dbReference>
<comment type="cofactor">
    <cofactor evidence="1 12">
        <name>heme</name>
        <dbReference type="ChEBI" id="CHEBI:30413"/>
    </cofactor>
</comment>
<evidence type="ECO:0000256" key="10">
    <source>
        <dbReference type="ARBA" id="ARBA00023033"/>
    </source>
</evidence>
<dbReference type="InterPro" id="IPR036396">
    <property type="entry name" value="Cyt_P450_sf"/>
</dbReference>
<evidence type="ECO:0000313" key="14">
    <source>
        <dbReference type="EMBL" id="KAL1552544.1"/>
    </source>
</evidence>
<comment type="caution">
    <text evidence="14">The sequence shown here is derived from an EMBL/GenBank/DDBJ whole genome shotgun (WGS) entry which is preliminary data.</text>
</comment>
<dbReference type="InterPro" id="IPR001128">
    <property type="entry name" value="Cyt_P450"/>
</dbReference>
<dbReference type="PANTHER" id="PTHR47950">
    <property type="entry name" value="CYTOCHROME P450, FAMILY 76, SUBFAMILY C, POLYPEPTIDE 5-RELATED"/>
    <property type="match status" value="1"/>
</dbReference>
<keyword evidence="4 12" id="KW-0349">Heme</keyword>
<dbReference type="SUPFAM" id="SSF48264">
    <property type="entry name" value="Cytochrome P450"/>
    <property type="match status" value="1"/>
</dbReference>
<dbReference type="PROSITE" id="PS00086">
    <property type="entry name" value="CYTOCHROME_P450"/>
    <property type="match status" value="1"/>
</dbReference>
<name>A0ABD1H7W9_SALDI</name>
<dbReference type="PRINTS" id="PR00463">
    <property type="entry name" value="EP450I"/>
</dbReference>
<evidence type="ECO:0000256" key="12">
    <source>
        <dbReference type="PIRSR" id="PIRSR602401-1"/>
    </source>
</evidence>
<keyword evidence="6 12" id="KW-0479">Metal-binding</keyword>
<dbReference type="CDD" id="cd11073">
    <property type="entry name" value="CYP76-like"/>
    <property type="match status" value="1"/>
</dbReference>
<dbReference type="InterPro" id="IPR017972">
    <property type="entry name" value="Cyt_P450_CS"/>
</dbReference>
<dbReference type="GO" id="GO:0016114">
    <property type="term" value="P:terpenoid biosynthetic process"/>
    <property type="evidence" value="ECO:0007669"/>
    <property type="project" value="UniProtKB-ARBA"/>
</dbReference>
<keyword evidence="8 13" id="KW-0560">Oxidoreductase</keyword>
<comment type="similarity">
    <text evidence="3 13">Belongs to the cytochrome P450 family.</text>
</comment>
<dbReference type="EC" id="1.14.14.1" evidence="14"/>
<accession>A0ABD1H7W9</accession>
<evidence type="ECO:0000256" key="6">
    <source>
        <dbReference type="ARBA" id="ARBA00022723"/>
    </source>
</evidence>
<dbReference type="FunFam" id="1.10.630.10:FF:000007">
    <property type="entry name" value="Cytochrome P450 76C4"/>
    <property type="match status" value="1"/>
</dbReference>
<dbReference type="AlphaFoldDB" id="A0ABD1H7W9"/>
<sequence length="500" mass="56942">MELSTLAIALLSITLTYYFLISRRRRSGGKLPPGPRPLPVVGNIFQLGTKPHQSLAQLAKTHGPLMSLHFGSVYTVIVTSPEMAREIFVKHDQDFLNRTVVEAVHAHDHDSISMAFMDVGAEWRALRRICKEQIFSVRSLETSQVLRQEKLHQLRCYVQRCSDGGRVVDIREASFVTTLNLMSATLFSIQATEFDSTATEEFREIMEGVASIVGDPNFADYFPILKRFDPQGVKRKAELYFGKMLVLVEDLLKKRQEERRRDPAYVKKNDLLEKVVDVLNEENEYKLTTKHITHLLLDLFVGGSETTTTSVEWIMSELLINPEKLEKTKDELQRVVGEKNQVQESDIPRLPYFEAVMKEVFRLHPPGPLLLPRKAEREVQVGGYTIPKNTQILVNAWAIGRDPSIWPNPEAFEPERFLSMKMDYKGQDFELIPFGSGKRMCPGLSFANRMLPMTVATLIHNFNWKLEVEANAQDVHKGEMFGIAVRRAVPLKAYPSAIDA</sequence>
<dbReference type="GO" id="GO:0016020">
    <property type="term" value="C:membrane"/>
    <property type="evidence" value="ECO:0007669"/>
    <property type="project" value="UniProtKB-SubCell"/>
</dbReference>
<evidence type="ECO:0000256" key="9">
    <source>
        <dbReference type="ARBA" id="ARBA00023004"/>
    </source>
</evidence>